<evidence type="ECO:0000256" key="1">
    <source>
        <dbReference type="SAM" id="MobiDB-lite"/>
    </source>
</evidence>
<evidence type="ECO:0000313" key="2">
    <source>
        <dbReference type="EMBL" id="KKZ63508.1"/>
    </source>
</evidence>
<feature type="compositionally biased region" description="Basic and acidic residues" evidence="1">
    <location>
        <begin position="433"/>
        <end position="453"/>
    </location>
</feature>
<feature type="region of interest" description="Disordered" evidence="1">
    <location>
        <begin position="405"/>
        <end position="453"/>
    </location>
</feature>
<accession>A0A0G2HZH7</accession>
<gene>
    <name evidence="2" type="ORF">EMCG_02186</name>
</gene>
<dbReference type="OrthoDB" id="4173384at2759"/>
<evidence type="ECO:0000313" key="3">
    <source>
        <dbReference type="Proteomes" id="UP000034164"/>
    </source>
</evidence>
<dbReference type="VEuPathDB" id="FungiDB:EMCG_02186"/>
<dbReference type="Proteomes" id="UP000034164">
    <property type="component" value="Unassembled WGS sequence"/>
</dbReference>
<dbReference type="EMBL" id="LCZI01000974">
    <property type="protein sequence ID" value="KKZ63508.1"/>
    <property type="molecule type" value="Genomic_DNA"/>
</dbReference>
<sequence>MTGAKSISEADFRVRLEAAVDEQPREYVNSCCLHFRFQNDNSFADQDAYTFQLILQQFTMSAAEEYVLDPSSTDPETEVRSRFRDARRQMMDKAGRSLVIVHFAGHSGFNQYGRSYFRSTPSVSLPTGGIVFDTLLKDVDEESGFDLLPHSSSLDILFIIDSCIGRSTISRYPNSSNRIVELLAAGEGDYEDDTINVRKQDKTLTSKLLDYILKRKRTSRSVQLADAVAAIRAESSAHKAIHRITVGPNSISLVFPEQNSDPPTPNVTIPNAPPSTSTVYPAVFSVHISETLTDDEMKQLVGWVRDIGKDRGFAVNGAYRTNSTALILETPYSVYTQLSTLPGIELIFENMRNSQAQPNGIAREGGSVTAASTTLILQAPHDIYVQLRNIPGVNLVFENVTSGNLARSRTSSDPAPATHDKSLMGLPEEPQEESQKEPRKTPSKEHLKELRRN</sequence>
<comment type="caution">
    <text evidence="2">The sequence shown here is derived from an EMBL/GenBank/DDBJ whole genome shotgun (WGS) entry which is preliminary data.</text>
</comment>
<protein>
    <submittedName>
        <fullName evidence="2">Uncharacterized protein</fullName>
    </submittedName>
</protein>
<dbReference type="AlphaFoldDB" id="A0A0G2HZH7"/>
<reference evidence="3" key="1">
    <citation type="journal article" date="2015" name="PLoS Genet.">
        <title>The dynamic genome and transcriptome of the human fungal pathogen Blastomyces and close relative Emmonsia.</title>
        <authorList>
            <person name="Munoz J.F."/>
            <person name="Gauthier G.M."/>
            <person name="Desjardins C.A."/>
            <person name="Gallo J.E."/>
            <person name="Holder J."/>
            <person name="Sullivan T.D."/>
            <person name="Marty A.J."/>
            <person name="Carmen J.C."/>
            <person name="Chen Z."/>
            <person name="Ding L."/>
            <person name="Gujja S."/>
            <person name="Magrini V."/>
            <person name="Misas E."/>
            <person name="Mitreva M."/>
            <person name="Priest M."/>
            <person name="Saif S."/>
            <person name="Whiston E.A."/>
            <person name="Young S."/>
            <person name="Zeng Q."/>
            <person name="Goldman W.E."/>
            <person name="Mardis E.R."/>
            <person name="Taylor J.W."/>
            <person name="McEwen J.G."/>
            <person name="Clay O.K."/>
            <person name="Klein B.S."/>
            <person name="Cuomo C.A."/>
        </authorList>
    </citation>
    <scope>NUCLEOTIDE SEQUENCE [LARGE SCALE GENOMIC DNA]</scope>
    <source>
        <strain evidence="3">UAMH 3008</strain>
    </source>
</reference>
<organism evidence="2 3">
    <name type="scientific">[Emmonsia] crescens</name>
    <dbReference type="NCBI Taxonomy" id="73230"/>
    <lineage>
        <taxon>Eukaryota</taxon>
        <taxon>Fungi</taxon>
        <taxon>Dikarya</taxon>
        <taxon>Ascomycota</taxon>
        <taxon>Pezizomycotina</taxon>
        <taxon>Eurotiomycetes</taxon>
        <taxon>Eurotiomycetidae</taxon>
        <taxon>Onygenales</taxon>
        <taxon>Ajellomycetaceae</taxon>
        <taxon>Emergomyces</taxon>
    </lineage>
</organism>
<name>A0A0G2HZH7_9EURO</name>
<proteinExistence type="predicted"/>